<proteinExistence type="predicted"/>
<name>A0AB39MSD3_9ACTN</name>
<evidence type="ECO:0000259" key="1">
    <source>
        <dbReference type="Pfam" id="PF14399"/>
    </source>
</evidence>
<organism evidence="2">
    <name type="scientific">Streptomyces sp. R11</name>
    <dbReference type="NCBI Taxonomy" id="3238625"/>
    <lineage>
        <taxon>Bacteria</taxon>
        <taxon>Bacillati</taxon>
        <taxon>Actinomycetota</taxon>
        <taxon>Actinomycetes</taxon>
        <taxon>Kitasatosporales</taxon>
        <taxon>Streptomycetaceae</taxon>
        <taxon>Streptomyces</taxon>
    </lineage>
</organism>
<sequence length="351" mass="38353">MRVELDQVRHWRHELGHCLHTAAGVLIAQRGMDPVLVLGAAWGFHYPGDLRREEYYLPGFADSLFSGLAPYHGIRSRWHTPADAAQGWQEVRAELIAGRAVAVAADNYHLPFRPAYRDVHTNHLLVVHGFDDERAEVLVADPVPPAFQGTIPLDALTAARDSGNPARHDRDMFFTANPIGNRWLQVDFPPSPPEFDPAFVRRVITGNLRGLTAPDDPRTSGLAGLGDFLTGAWERLPDTGEVVDEVFIVAGPVLAVTGLHASFLELSGRRFGDSRLLELSRLVDAVAHHWSALRIAVATARSDRAGAVAGLRRRSIRLVAAHEHALEAMADYLSGVSPTVPEPAISTASRC</sequence>
<protein>
    <submittedName>
        <fullName evidence="2">BtrH N-terminal domain-containing protein</fullName>
    </submittedName>
</protein>
<reference evidence="2" key="1">
    <citation type="submission" date="2024-07" db="EMBL/GenBank/DDBJ databases">
        <authorList>
            <person name="Yu S.T."/>
        </authorList>
    </citation>
    <scope>NUCLEOTIDE SEQUENCE</scope>
    <source>
        <strain evidence="2">R11</strain>
    </source>
</reference>
<accession>A0AB39MSD3</accession>
<dbReference type="InterPro" id="IPR026935">
    <property type="entry name" value="BtrH_N"/>
</dbReference>
<dbReference type="Pfam" id="PF14399">
    <property type="entry name" value="BtrH_N"/>
    <property type="match status" value="1"/>
</dbReference>
<feature type="domain" description="Butirosin biosynthesis protein H N-terminal" evidence="1">
    <location>
        <begin position="17"/>
        <end position="142"/>
    </location>
</feature>
<dbReference type="RefSeq" id="WP_369269312.1">
    <property type="nucleotide sequence ID" value="NZ_CP163432.1"/>
</dbReference>
<dbReference type="AlphaFoldDB" id="A0AB39MSD3"/>
<gene>
    <name evidence="2" type="ORF">AB5J55_03995</name>
</gene>
<evidence type="ECO:0000313" key="2">
    <source>
        <dbReference type="EMBL" id="XDQ08864.1"/>
    </source>
</evidence>
<dbReference type="EMBL" id="CP163432">
    <property type="protein sequence ID" value="XDQ08864.1"/>
    <property type="molecule type" value="Genomic_DNA"/>
</dbReference>